<evidence type="ECO:0000313" key="3">
    <source>
        <dbReference type="Proteomes" id="UP000828390"/>
    </source>
</evidence>
<dbReference type="EMBL" id="JAIWYP010000015">
    <property type="protein sequence ID" value="KAH3701424.1"/>
    <property type="molecule type" value="Genomic_DNA"/>
</dbReference>
<sequence length="256" mass="29881">MFVERSVRAAAWVRKNILIKFHHYWTNSMASIYLRIVNARVFTNQKWTDGRRKKTDPKTSSEQSVMSIYSKPKRKSVTDRLTDRLTDRQTNRQTNRRTLRSLYALLRGIKMRVFTRFLYSLIKKTAPPPGGHFHDDWAKNHVFQRTGPIFELYSLSTKKTAPQTGGHVFQRTETTFKPNQHIIKTNISTNDLLLTKFHEDRTRNVASIVFTNKCGRTNGQTTDKRPITKAHLSNQRGSDHVVLNERPKQDHAKTME</sequence>
<proteinExistence type="predicted"/>
<keyword evidence="3" id="KW-1185">Reference proteome</keyword>
<evidence type="ECO:0000256" key="1">
    <source>
        <dbReference type="SAM" id="MobiDB-lite"/>
    </source>
</evidence>
<feature type="region of interest" description="Disordered" evidence="1">
    <location>
        <begin position="233"/>
        <end position="256"/>
    </location>
</feature>
<gene>
    <name evidence="2" type="ORF">DPMN_076410</name>
</gene>
<organism evidence="2 3">
    <name type="scientific">Dreissena polymorpha</name>
    <name type="common">Zebra mussel</name>
    <name type="synonym">Mytilus polymorpha</name>
    <dbReference type="NCBI Taxonomy" id="45954"/>
    <lineage>
        <taxon>Eukaryota</taxon>
        <taxon>Metazoa</taxon>
        <taxon>Spiralia</taxon>
        <taxon>Lophotrochozoa</taxon>
        <taxon>Mollusca</taxon>
        <taxon>Bivalvia</taxon>
        <taxon>Autobranchia</taxon>
        <taxon>Heteroconchia</taxon>
        <taxon>Euheterodonta</taxon>
        <taxon>Imparidentia</taxon>
        <taxon>Neoheterodontei</taxon>
        <taxon>Myida</taxon>
        <taxon>Dreissenoidea</taxon>
        <taxon>Dreissenidae</taxon>
        <taxon>Dreissena</taxon>
    </lineage>
</organism>
<dbReference type="AlphaFoldDB" id="A0A9D3YMB3"/>
<accession>A0A9D3YMB3</accession>
<reference evidence="2" key="2">
    <citation type="submission" date="2020-11" db="EMBL/GenBank/DDBJ databases">
        <authorList>
            <person name="McCartney M.A."/>
            <person name="Auch B."/>
            <person name="Kono T."/>
            <person name="Mallez S."/>
            <person name="Becker A."/>
            <person name="Gohl D.M."/>
            <person name="Silverstein K.A.T."/>
            <person name="Koren S."/>
            <person name="Bechman K.B."/>
            <person name="Herman A."/>
            <person name="Abrahante J.E."/>
            <person name="Garbe J."/>
        </authorList>
    </citation>
    <scope>NUCLEOTIDE SEQUENCE</scope>
    <source>
        <strain evidence="2">Duluth1</strain>
        <tissue evidence="2">Whole animal</tissue>
    </source>
</reference>
<reference evidence="2" key="1">
    <citation type="journal article" date="2019" name="bioRxiv">
        <title>The Genome of the Zebra Mussel, Dreissena polymorpha: A Resource for Invasive Species Research.</title>
        <authorList>
            <person name="McCartney M.A."/>
            <person name="Auch B."/>
            <person name="Kono T."/>
            <person name="Mallez S."/>
            <person name="Zhang Y."/>
            <person name="Obille A."/>
            <person name="Becker A."/>
            <person name="Abrahante J.E."/>
            <person name="Garbe J."/>
            <person name="Badalamenti J.P."/>
            <person name="Herman A."/>
            <person name="Mangelson H."/>
            <person name="Liachko I."/>
            <person name="Sullivan S."/>
            <person name="Sone E.D."/>
            <person name="Koren S."/>
            <person name="Silverstein K.A.T."/>
            <person name="Beckman K.B."/>
            <person name="Gohl D.M."/>
        </authorList>
    </citation>
    <scope>NUCLEOTIDE SEQUENCE</scope>
    <source>
        <strain evidence="2">Duluth1</strain>
        <tissue evidence="2">Whole animal</tissue>
    </source>
</reference>
<protein>
    <submittedName>
        <fullName evidence="2">Uncharacterized protein</fullName>
    </submittedName>
</protein>
<dbReference type="Proteomes" id="UP000828390">
    <property type="component" value="Unassembled WGS sequence"/>
</dbReference>
<evidence type="ECO:0000313" key="2">
    <source>
        <dbReference type="EMBL" id="KAH3701424.1"/>
    </source>
</evidence>
<comment type="caution">
    <text evidence="2">The sequence shown here is derived from an EMBL/GenBank/DDBJ whole genome shotgun (WGS) entry which is preliminary data.</text>
</comment>
<feature type="region of interest" description="Disordered" evidence="1">
    <location>
        <begin position="49"/>
        <end position="93"/>
    </location>
</feature>
<name>A0A9D3YMB3_DREPO</name>
<feature type="compositionally biased region" description="Polar residues" evidence="1">
    <location>
        <begin position="58"/>
        <end position="67"/>
    </location>
</feature>
<feature type="compositionally biased region" description="Basic and acidic residues" evidence="1">
    <location>
        <begin position="76"/>
        <end position="90"/>
    </location>
</feature>
<feature type="compositionally biased region" description="Basic and acidic residues" evidence="1">
    <location>
        <begin position="237"/>
        <end position="256"/>
    </location>
</feature>